<sequence length="436" mass="48987">MLAHPAFSVGAYALDLENPEVRAHLAHIFRVVTQEWGYKMLKLDFLFSAAQVVVRNGKTRGQLMWEAMQMLRSWVGPETILLGCGVPLGASFMVADYCRIGCDVGASWDTMQRHFHDREYISCFNSLTSTLSRWALSGRFFGNDPDVFFIRDWRMGLTVVERKTLMLINHVLGHLVFCSDPFETSRMSYEQQSTLDLFYPWPSTPGATTTTTHEVMRVLQPIPHHKDVYMIQVQGGKDKQRTFLIASNLSGQGHHVSLNGMDRILSRDSKSASSMHQPGSSVYFNAETGQFGSSAAAYWIKPRETCVFLRVMDPSGRPCGMWASLARAGYGTAMLQTFQMDNPVYLLATKGGHVLPTTEIISFERDPRQQERLTVVFMPSIFTKTVTVWLAWQSSNKMENMSKRLTLNGQALQACPKVILGAGMNLASCTLRVDPQ</sequence>
<dbReference type="OrthoDB" id="5795902at2759"/>
<dbReference type="GO" id="GO:0004557">
    <property type="term" value="F:alpha-galactosidase activity"/>
    <property type="evidence" value="ECO:0007669"/>
    <property type="project" value="UniProtKB-EC"/>
</dbReference>
<dbReference type="InterPro" id="IPR017853">
    <property type="entry name" value="GH"/>
</dbReference>
<protein>
    <recommendedName>
        <fullName evidence="2">alpha-galactosidase</fullName>
        <ecNumber evidence="2">3.2.1.22</ecNumber>
    </recommendedName>
</protein>
<evidence type="ECO:0000256" key="1">
    <source>
        <dbReference type="ARBA" id="ARBA00001255"/>
    </source>
</evidence>
<evidence type="ECO:0000256" key="2">
    <source>
        <dbReference type="ARBA" id="ARBA00012755"/>
    </source>
</evidence>
<evidence type="ECO:0000313" key="4">
    <source>
        <dbReference type="Proteomes" id="UP000749646"/>
    </source>
</evidence>
<organism evidence="3 4">
    <name type="scientific">Modicella reniformis</name>
    <dbReference type="NCBI Taxonomy" id="1440133"/>
    <lineage>
        <taxon>Eukaryota</taxon>
        <taxon>Fungi</taxon>
        <taxon>Fungi incertae sedis</taxon>
        <taxon>Mucoromycota</taxon>
        <taxon>Mortierellomycotina</taxon>
        <taxon>Mortierellomycetes</taxon>
        <taxon>Mortierellales</taxon>
        <taxon>Mortierellaceae</taxon>
        <taxon>Modicella</taxon>
    </lineage>
</organism>
<dbReference type="AlphaFoldDB" id="A0A9P6IKF7"/>
<reference evidence="3" key="1">
    <citation type="journal article" date="2020" name="Fungal Divers.">
        <title>Resolving the Mortierellaceae phylogeny through synthesis of multi-gene phylogenetics and phylogenomics.</title>
        <authorList>
            <person name="Vandepol N."/>
            <person name="Liber J."/>
            <person name="Desiro A."/>
            <person name="Na H."/>
            <person name="Kennedy M."/>
            <person name="Barry K."/>
            <person name="Grigoriev I.V."/>
            <person name="Miller A.N."/>
            <person name="O'Donnell K."/>
            <person name="Stajich J.E."/>
            <person name="Bonito G."/>
        </authorList>
    </citation>
    <scope>NUCLEOTIDE SEQUENCE</scope>
    <source>
        <strain evidence="3">MES-2147</strain>
    </source>
</reference>
<dbReference type="SUPFAM" id="SSF51445">
    <property type="entry name" value="(Trans)glycosidases"/>
    <property type="match status" value="1"/>
</dbReference>
<evidence type="ECO:0000313" key="3">
    <source>
        <dbReference type="EMBL" id="KAF9929097.1"/>
    </source>
</evidence>
<dbReference type="EC" id="3.2.1.22" evidence="2"/>
<name>A0A9P6IKF7_9FUNG</name>
<accession>A0A9P6IKF7</accession>
<comment type="caution">
    <text evidence="3">The sequence shown here is derived from an EMBL/GenBank/DDBJ whole genome shotgun (WGS) entry which is preliminary data.</text>
</comment>
<dbReference type="EMBL" id="JAAAHW010010200">
    <property type="protein sequence ID" value="KAF9929097.1"/>
    <property type="molecule type" value="Genomic_DNA"/>
</dbReference>
<keyword evidence="4" id="KW-1185">Reference proteome</keyword>
<dbReference type="Proteomes" id="UP000749646">
    <property type="component" value="Unassembled WGS sequence"/>
</dbReference>
<gene>
    <name evidence="3" type="ORF">BGZ65_005938</name>
</gene>
<proteinExistence type="predicted"/>
<comment type="catalytic activity">
    <reaction evidence="1">
        <text>Hydrolysis of terminal, non-reducing alpha-D-galactose residues in alpha-D-galactosides, including galactose oligosaccharides, galactomannans and galactolipids.</text>
        <dbReference type="EC" id="3.2.1.22"/>
    </reaction>
</comment>
<dbReference type="InterPro" id="IPR013785">
    <property type="entry name" value="Aldolase_TIM"/>
</dbReference>
<dbReference type="Gene3D" id="3.20.20.70">
    <property type="entry name" value="Aldolase class I"/>
    <property type="match status" value="1"/>
</dbReference>